<evidence type="ECO:0000313" key="2">
    <source>
        <dbReference type="Proteomes" id="UP000237438"/>
    </source>
</evidence>
<dbReference type="Proteomes" id="UP000237438">
    <property type="component" value="Unassembled WGS sequence"/>
</dbReference>
<dbReference type="OrthoDB" id="3599317at2759"/>
<dbReference type="AlphaFoldDB" id="A0A2S4PQS3"/>
<feature type="non-terminal residue" evidence="1">
    <location>
        <position position="71"/>
    </location>
</feature>
<sequence length="71" mass="7994">MEAILRKEGTNIITETDDVTPDMKSSVLSTIQLCLDDGPLLQVKHIKRAHEIWKSLENLYCASGFSSEFIL</sequence>
<accession>A0A2S4PQS3</accession>
<dbReference type="STRING" id="225359.A0A2S4PQS3"/>
<keyword evidence="2" id="KW-1185">Reference proteome</keyword>
<evidence type="ECO:0000313" key="1">
    <source>
        <dbReference type="EMBL" id="POS84385.1"/>
    </source>
</evidence>
<comment type="caution">
    <text evidence="1">The sequence shown here is derived from an EMBL/GenBank/DDBJ whole genome shotgun (WGS) entry which is preliminary data.</text>
</comment>
<organism evidence="1 2">
    <name type="scientific">Erysiphe pulchra</name>
    <dbReference type="NCBI Taxonomy" id="225359"/>
    <lineage>
        <taxon>Eukaryota</taxon>
        <taxon>Fungi</taxon>
        <taxon>Dikarya</taxon>
        <taxon>Ascomycota</taxon>
        <taxon>Pezizomycotina</taxon>
        <taxon>Leotiomycetes</taxon>
        <taxon>Erysiphales</taxon>
        <taxon>Erysiphaceae</taxon>
        <taxon>Erysiphe</taxon>
    </lineage>
</organism>
<gene>
    <name evidence="1" type="ORF">EPUL_003201</name>
</gene>
<proteinExistence type="predicted"/>
<name>A0A2S4PQS3_9PEZI</name>
<dbReference type="EMBL" id="PEDP01001041">
    <property type="protein sequence ID" value="POS84385.1"/>
    <property type="molecule type" value="Genomic_DNA"/>
</dbReference>
<reference evidence="1 2" key="1">
    <citation type="submission" date="2017-10" db="EMBL/GenBank/DDBJ databases">
        <title>Development of genomic resources for the powdery mildew, Erysiphe pulchra.</title>
        <authorList>
            <person name="Wadl P.A."/>
            <person name="Mack B.M."/>
            <person name="Moore G."/>
            <person name="Beltz S.B."/>
        </authorList>
    </citation>
    <scope>NUCLEOTIDE SEQUENCE [LARGE SCALE GENOMIC DNA]</scope>
    <source>
        <strain evidence="1">Cflorida</strain>
    </source>
</reference>
<protein>
    <submittedName>
        <fullName evidence="1">Uncharacterized protein</fullName>
    </submittedName>
</protein>